<feature type="transmembrane region" description="Helical" evidence="1">
    <location>
        <begin position="202"/>
        <end position="221"/>
    </location>
</feature>
<dbReference type="Proteomes" id="UP000236754">
    <property type="component" value="Unassembled WGS sequence"/>
</dbReference>
<keyword evidence="1" id="KW-1133">Transmembrane helix</keyword>
<feature type="transmembrane region" description="Helical" evidence="1">
    <location>
        <begin position="135"/>
        <end position="159"/>
    </location>
</feature>
<keyword evidence="1" id="KW-0472">Membrane</keyword>
<dbReference type="RefSeq" id="WP_103883815.1">
    <property type="nucleotide sequence ID" value="NZ_FNVU01000001.1"/>
</dbReference>
<evidence type="ECO:0000313" key="2">
    <source>
        <dbReference type="EMBL" id="SEF59103.1"/>
    </source>
</evidence>
<dbReference type="OrthoDB" id="3480265at2"/>
<dbReference type="EMBL" id="FNVU01000001">
    <property type="protein sequence ID" value="SEF59103.1"/>
    <property type="molecule type" value="Genomic_DNA"/>
</dbReference>
<sequence>MSTQTPAAGARPLLAADEPRPRFADLVAAEWIKLWSLRSTPWVLALTVLVTIGVNLNAVHSDFVYIDRAARTGTGHRAGAYDPIFHGLNQISADLLMLAAGAVGAISVFGEYATGLVRTTFAAVPDRGAVARAKVLVVTALTTALGAVVATASFFGGNAMLVSRHVGLSITDPGCARCVAAYALIAPVCALVGMATGAVFRFAAASIVAVVTLLFLVPLLFGGDRYELLRRIGNTLPGNAESRLVSNPAAPISWGKYPASVHGSWLALAAWAVASAVVAVVVVRRRDV</sequence>
<accession>A0A1H5T8D4</accession>
<gene>
    <name evidence="2" type="ORF">SAMN05216223_101430</name>
</gene>
<evidence type="ECO:0008006" key="4">
    <source>
        <dbReference type="Google" id="ProtNLM"/>
    </source>
</evidence>
<organism evidence="2 3">
    <name type="scientific">Actinacidiphila yanglinensis</name>
    <dbReference type="NCBI Taxonomy" id="310779"/>
    <lineage>
        <taxon>Bacteria</taxon>
        <taxon>Bacillati</taxon>
        <taxon>Actinomycetota</taxon>
        <taxon>Actinomycetes</taxon>
        <taxon>Kitasatosporales</taxon>
        <taxon>Streptomycetaceae</taxon>
        <taxon>Actinacidiphila</taxon>
    </lineage>
</organism>
<protein>
    <recommendedName>
        <fullName evidence="4">ABC-2 family transporter protein</fullName>
    </recommendedName>
</protein>
<evidence type="ECO:0000256" key="1">
    <source>
        <dbReference type="SAM" id="Phobius"/>
    </source>
</evidence>
<proteinExistence type="predicted"/>
<feature type="transmembrane region" description="Helical" evidence="1">
    <location>
        <begin position="42"/>
        <end position="59"/>
    </location>
</feature>
<reference evidence="2 3" key="1">
    <citation type="submission" date="2016-10" db="EMBL/GenBank/DDBJ databases">
        <authorList>
            <person name="de Groot N.N."/>
        </authorList>
    </citation>
    <scope>NUCLEOTIDE SEQUENCE [LARGE SCALE GENOMIC DNA]</scope>
    <source>
        <strain evidence="2 3">CGMCC 4.2023</strain>
    </source>
</reference>
<evidence type="ECO:0000313" key="3">
    <source>
        <dbReference type="Proteomes" id="UP000236754"/>
    </source>
</evidence>
<feature type="transmembrane region" description="Helical" evidence="1">
    <location>
        <begin position="95"/>
        <end position="114"/>
    </location>
</feature>
<name>A0A1H5T8D4_9ACTN</name>
<feature type="transmembrane region" description="Helical" evidence="1">
    <location>
        <begin position="179"/>
        <end position="195"/>
    </location>
</feature>
<keyword evidence="1" id="KW-0812">Transmembrane</keyword>
<keyword evidence="3" id="KW-1185">Reference proteome</keyword>
<dbReference type="AlphaFoldDB" id="A0A1H5T8D4"/>
<feature type="transmembrane region" description="Helical" evidence="1">
    <location>
        <begin position="263"/>
        <end position="283"/>
    </location>
</feature>